<evidence type="ECO:0000313" key="1">
    <source>
        <dbReference type="EMBL" id="KKU64408.1"/>
    </source>
</evidence>
<evidence type="ECO:0000313" key="2">
    <source>
        <dbReference type="Proteomes" id="UP000034364"/>
    </source>
</evidence>
<organism evidence="1 2">
    <name type="scientific">Candidatus Amesbacteria bacterium GW2011_GWA1_47_16</name>
    <dbReference type="NCBI Taxonomy" id="1618353"/>
    <lineage>
        <taxon>Bacteria</taxon>
        <taxon>Candidatus Amesiibacteriota</taxon>
    </lineage>
</organism>
<protein>
    <submittedName>
        <fullName evidence="1">Uncharacterized protein</fullName>
    </submittedName>
</protein>
<name>A0A0G1UE55_9BACT</name>
<accession>A0A0G1UE55</accession>
<sequence>MAVVKEIAFPIADINFLKSAARALGLEEVRLPRDIREAQALKDRGVSVPGSLDPAEAYLLMEITKRIQPGVSVPDGLVVYLNDRGVTNIPENDVPTVLFREKTVAFNKLSNAIIEVVSKPKK</sequence>
<proteinExistence type="predicted"/>
<reference evidence="1 2" key="1">
    <citation type="journal article" date="2015" name="Nature">
        <title>rRNA introns, odd ribosomes, and small enigmatic genomes across a large radiation of phyla.</title>
        <authorList>
            <person name="Brown C.T."/>
            <person name="Hug L.A."/>
            <person name="Thomas B.C."/>
            <person name="Sharon I."/>
            <person name="Castelle C.J."/>
            <person name="Singh A."/>
            <person name="Wilkins M.J."/>
            <person name="Williams K.H."/>
            <person name="Banfield J.F."/>
        </authorList>
    </citation>
    <scope>NUCLEOTIDE SEQUENCE [LARGE SCALE GENOMIC DNA]</scope>
</reference>
<dbReference type="AlphaFoldDB" id="A0A0G1UE55"/>
<dbReference type="Proteomes" id="UP000034364">
    <property type="component" value="Unassembled WGS sequence"/>
</dbReference>
<dbReference type="EMBL" id="LCNV01000008">
    <property type="protein sequence ID" value="KKU64408.1"/>
    <property type="molecule type" value="Genomic_DNA"/>
</dbReference>
<gene>
    <name evidence="1" type="ORF">UX87_C0008G0006</name>
</gene>
<comment type="caution">
    <text evidence="1">The sequence shown here is derived from an EMBL/GenBank/DDBJ whole genome shotgun (WGS) entry which is preliminary data.</text>
</comment>